<reference evidence="2" key="1">
    <citation type="journal article" date="2021" name="BMC Genomics">
        <title>Chromosome-level genome assembly and manually-curated proteome of model necrotroph Parastagonospora nodorum Sn15 reveals a genome-wide trove of candidate effector homologs, and redundancy of virulence-related functions within an accessory chromosome.</title>
        <authorList>
            <person name="Bertazzoni S."/>
            <person name="Jones D.A.B."/>
            <person name="Phan H.T."/>
            <person name="Tan K.-C."/>
            <person name="Hane J.K."/>
        </authorList>
    </citation>
    <scope>NUCLEOTIDE SEQUENCE [LARGE SCALE GENOMIC DNA]</scope>
    <source>
        <strain evidence="2">SN15 / ATCC MYA-4574 / FGSC 10173)</strain>
    </source>
</reference>
<dbReference type="Proteomes" id="UP000663193">
    <property type="component" value="Chromosome 11"/>
</dbReference>
<dbReference type="EMBL" id="CP069033">
    <property type="protein sequence ID" value="QRD00446.1"/>
    <property type="molecule type" value="Genomic_DNA"/>
</dbReference>
<proteinExistence type="predicted"/>
<gene>
    <name evidence="1" type="ORF">JI435_415200</name>
</gene>
<evidence type="ECO:0000313" key="1">
    <source>
        <dbReference type="EMBL" id="QRD00446.1"/>
    </source>
</evidence>
<organism evidence="1 2">
    <name type="scientific">Phaeosphaeria nodorum (strain SN15 / ATCC MYA-4574 / FGSC 10173)</name>
    <name type="common">Glume blotch fungus</name>
    <name type="synonym">Parastagonospora nodorum</name>
    <dbReference type="NCBI Taxonomy" id="321614"/>
    <lineage>
        <taxon>Eukaryota</taxon>
        <taxon>Fungi</taxon>
        <taxon>Dikarya</taxon>
        <taxon>Ascomycota</taxon>
        <taxon>Pezizomycotina</taxon>
        <taxon>Dothideomycetes</taxon>
        <taxon>Pleosporomycetidae</taxon>
        <taxon>Pleosporales</taxon>
        <taxon>Pleosporineae</taxon>
        <taxon>Phaeosphaeriaceae</taxon>
        <taxon>Parastagonospora</taxon>
    </lineage>
</organism>
<protein>
    <submittedName>
        <fullName evidence="1">Uncharacterized protein</fullName>
    </submittedName>
</protein>
<sequence length="51" mass="5688">MKMCIELTDQRSRDSSTIFGECWSAVFGKVATHANDNSFETFAMVVLNDSP</sequence>
<keyword evidence="2" id="KW-1185">Reference proteome</keyword>
<dbReference type="VEuPathDB" id="FungiDB:JI435_415200"/>
<evidence type="ECO:0000313" key="2">
    <source>
        <dbReference type="Proteomes" id="UP000663193"/>
    </source>
</evidence>
<accession>A0A7U2FCG5</accession>
<name>A0A7U2FCG5_PHANO</name>
<dbReference type="AlphaFoldDB" id="A0A7U2FCG5"/>